<evidence type="ECO:0000313" key="6">
    <source>
        <dbReference type="EMBL" id="ERT06262.1"/>
    </source>
</evidence>
<dbReference type="PANTHER" id="PTHR43453:SF3">
    <property type="entry name" value="TRNA_RRNA METHYLTRANSFERASE SPOU TYPE DOMAIN-CONTAINING PROTEIN"/>
    <property type="match status" value="1"/>
</dbReference>
<dbReference type="HAMAP" id="MF_02060">
    <property type="entry name" value="tRNA_methyltr_TrmH"/>
    <property type="match status" value="1"/>
</dbReference>
<keyword evidence="2 4" id="KW-0489">Methyltransferase</keyword>
<comment type="catalytic activity">
    <reaction evidence="4">
        <text>guanosine(18) in tRNA + S-adenosyl-L-methionine = 2'-O-methylguanosine(18) in tRNA + S-adenosyl-L-homocysteine + H(+)</text>
        <dbReference type="Rhea" id="RHEA:20077"/>
        <dbReference type="Rhea" id="RHEA-COMP:10190"/>
        <dbReference type="Rhea" id="RHEA-COMP:10192"/>
        <dbReference type="ChEBI" id="CHEBI:15378"/>
        <dbReference type="ChEBI" id="CHEBI:57856"/>
        <dbReference type="ChEBI" id="CHEBI:59789"/>
        <dbReference type="ChEBI" id="CHEBI:74269"/>
        <dbReference type="ChEBI" id="CHEBI:74445"/>
        <dbReference type="EC" id="2.1.1.34"/>
    </reaction>
</comment>
<dbReference type="Proteomes" id="UP000017127">
    <property type="component" value="Unassembled WGS sequence"/>
</dbReference>
<keyword evidence="4" id="KW-0694">RNA-binding</keyword>
<dbReference type="RefSeq" id="WP_023067485.1">
    <property type="nucleotide sequence ID" value="NZ_AUZM01000039.1"/>
</dbReference>
<dbReference type="AlphaFoldDB" id="U7QG45"/>
<dbReference type="InterPro" id="IPR033671">
    <property type="entry name" value="TrmH"/>
</dbReference>
<feature type="domain" description="tRNA/rRNA methyltransferase SpoU type" evidence="5">
    <location>
        <begin position="36"/>
        <end position="180"/>
    </location>
</feature>
<dbReference type="PATRIC" id="fig|1348334.3.peg.3625"/>
<keyword evidence="3 4" id="KW-0808">Transferase</keyword>
<comment type="caution">
    <text evidence="6">The sequence shown here is derived from an EMBL/GenBank/DDBJ whole genome shotgun (WGS) entry which is preliminary data.</text>
</comment>
<keyword evidence="1 4" id="KW-0820">tRNA-binding</keyword>
<dbReference type="Pfam" id="PF00588">
    <property type="entry name" value="SpoU_methylase"/>
    <property type="match status" value="1"/>
</dbReference>
<dbReference type="SUPFAM" id="SSF75217">
    <property type="entry name" value="alpha/beta knot"/>
    <property type="match status" value="1"/>
</dbReference>
<keyword evidence="4" id="KW-0819">tRNA processing</keyword>
<organism evidence="6 7">
    <name type="scientific">Lyngbya aestuarii BL J</name>
    <dbReference type="NCBI Taxonomy" id="1348334"/>
    <lineage>
        <taxon>Bacteria</taxon>
        <taxon>Bacillati</taxon>
        <taxon>Cyanobacteriota</taxon>
        <taxon>Cyanophyceae</taxon>
        <taxon>Oscillatoriophycideae</taxon>
        <taxon>Oscillatoriales</taxon>
        <taxon>Microcoleaceae</taxon>
        <taxon>Lyngbya</taxon>
    </lineage>
</organism>
<evidence type="ECO:0000256" key="1">
    <source>
        <dbReference type="ARBA" id="ARBA00022555"/>
    </source>
</evidence>
<dbReference type="CDD" id="cd18092">
    <property type="entry name" value="SpoU-like_TrmH"/>
    <property type="match status" value="1"/>
</dbReference>
<comment type="caution">
    <text evidence="4">Lacks conserved residue(s) required for the propagation of feature annotation.</text>
</comment>
<reference evidence="6 7" key="1">
    <citation type="journal article" date="2013" name="Front. Microbiol.">
        <title>Comparative genomic analyses of the cyanobacterium, Lyngbya aestuarii BL J, a powerful hydrogen producer.</title>
        <authorList>
            <person name="Kothari A."/>
            <person name="Vaughn M."/>
            <person name="Garcia-Pichel F."/>
        </authorList>
    </citation>
    <scope>NUCLEOTIDE SEQUENCE [LARGE SCALE GENOMIC DNA]</scope>
    <source>
        <strain evidence="6 7">BL J</strain>
    </source>
</reference>
<dbReference type="GO" id="GO:0002938">
    <property type="term" value="P:tRNA guanine ribose methylation"/>
    <property type="evidence" value="ECO:0007669"/>
    <property type="project" value="UniProtKB-UniRule"/>
</dbReference>
<gene>
    <name evidence="4" type="primary">trmH</name>
    <name evidence="6" type="ORF">M595_3747</name>
</gene>
<comment type="similarity">
    <text evidence="4">Belongs to the class IV-like SAM-binding methyltransferase superfamily. RNA methyltransferase TrmH family.</text>
</comment>
<dbReference type="InterPro" id="IPR029026">
    <property type="entry name" value="tRNA_m1G_MTases_N"/>
</dbReference>
<name>U7QG45_9CYAN</name>
<sequence length="224" mass="25813">MSIQEKQDLITHLSQFVTETRHQKIETVVQQRTRQLTVILEDIYQPHNASACLRNCDSFGVQDVHIIENRNDFDLNREVSLGSHRWLTISRYNEPKINNTKICLEKLKSQGYKIVATTPHEEEITIEQISVEEKLGLMFGTELNGLSDDAVSQADYLVRIPMVGFSESFNISVSVALCLYEITTKLRASNLDWKLSELEQAEIQLQWLRQSIRGGQFIDNQFIN</sequence>
<dbReference type="GO" id="GO:0141100">
    <property type="term" value="F:tRNA (guanine(18)-2'-O)-methyltransferase activity"/>
    <property type="evidence" value="ECO:0007669"/>
    <property type="project" value="UniProtKB-UniRule"/>
</dbReference>
<dbReference type="InterPro" id="IPR029028">
    <property type="entry name" value="Alpha/beta_knot_MTases"/>
</dbReference>
<feature type="binding site" evidence="4">
    <location>
        <position position="117"/>
    </location>
    <ligand>
        <name>S-adenosyl-L-methionine</name>
        <dbReference type="ChEBI" id="CHEBI:59789"/>
    </ligand>
</feature>
<dbReference type="EMBL" id="AUZM01000039">
    <property type="protein sequence ID" value="ERT06262.1"/>
    <property type="molecule type" value="Genomic_DNA"/>
</dbReference>
<dbReference type="GO" id="GO:0000049">
    <property type="term" value="F:tRNA binding"/>
    <property type="evidence" value="ECO:0007669"/>
    <property type="project" value="UniProtKB-UniRule"/>
</dbReference>
<feature type="binding site" evidence="4">
    <location>
        <position position="160"/>
    </location>
    <ligand>
        <name>S-adenosyl-L-methionine</name>
        <dbReference type="ChEBI" id="CHEBI:59789"/>
    </ligand>
</feature>
<accession>U7QG45</accession>
<evidence type="ECO:0000259" key="5">
    <source>
        <dbReference type="Pfam" id="PF00588"/>
    </source>
</evidence>
<evidence type="ECO:0000256" key="3">
    <source>
        <dbReference type="ARBA" id="ARBA00022679"/>
    </source>
</evidence>
<dbReference type="EC" id="2.1.1.34" evidence="4"/>
<keyword evidence="7" id="KW-1185">Reference proteome</keyword>
<proteinExistence type="inferred from homology"/>
<keyword evidence="4" id="KW-0949">S-adenosyl-L-methionine</keyword>
<dbReference type="PANTHER" id="PTHR43453">
    <property type="entry name" value="RRNA METHYLASE-LIKE"/>
    <property type="match status" value="1"/>
</dbReference>
<evidence type="ECO:0000256" key="4">
    <source>
        <dbReference type="HAMAP-Rule" id="MF_02060"/>
    </source>
</evidence>
<dbReference type="InterPro" id="IPR001537">
    <property type="entry name" value="SpoU_MeTrfase"/>
</dbReference>
<evidence type="ECO:0000313" key="7">
    <source>
        <dbReference type="Proteomes" id="UP000017127"/>
    </source>
</evidence>
<dbReference type="Gene3D" id="3.40.1280.10">
    <property type="match status" value="1"/>
</dbReference>
<comment type="function">
    <text evidence="4">Catalyzes the 2'-O methylation of guanosine at position 18 in tRNA.</text>
</comment>
<evidence type="ECO:0000256" key="2">
    <source>
        <dbReference type="ARBA" id="ARBA00022603"/>
    </source>
</evidence>
<dbReference type="OrthoDB" id="9794400at2"/>
<protein>
    <recommendedName>
        <fullName evidence="4">tRNA (guanosine(18)-2'-O)-methyltransferase</fullName>
        <ecNumber evidence="4">2.1.1.34</ecNumber>
    </recommendedName>
    <alternativeName>
        <fullName evidence="4">tRNA [Gm18] methyltransferase</fullName>
    </alternativeName>
</protein>